<comment type="caution">
    <text evidence="4">The sequence shown here is derived from an EMBL/GenBank/DDBJ whole genome shotgun (WGS) entry which is preliminary data.</text>
</comment>
<dbReference type="Gene3D" id="3.90.1150.10">
    <property type="entry name" value="Aspartate Aminotransferase, domain 1"/>
    <property type="match status" value="1"/>
</dbReference>
<feature type="domain" description="Aminotransferase class V" evidence="3">
    <location>
        <begin position="2"/>
        <end position="361"/>
    </location>
</feature>
<evidence type="ECO:0000313" key="4">
    <source>
        <dbReference type="EMBL" id="GEN82199.1"/>
    </source>
</evidence>
<keyword evidence="5" id="KW-1185">Reference proteome</keyword>
<name>A0A511Z429_9BACL</name>
<dbReference type="AlphaFoldDB" id="A0A511Z429"/>
<dbReference type="Gene3D" id="3.40.640.10">
    <property type="entry name" value="Type I PLP-dependent aspartate aminotransferase-like (Major domain)"/>
    <property type="match status" value="1"/>
</dbReference>
<dbReference type="Pfam" id="PF00266">
    <property type="entry name" value="Aminotran_5"/>
    <property type="match status" value="1"/>
</dbReference>
<dbReference type="InterPro" id="IPR000192">
    <property type="entry name" value="Aminotrans_V_dom"/>
</dbReference>
<protein>
    <submittedName>
        <fullName evidence="4">Aminotransferase V</fullName>
    </submittedName>
</protein>
<reference evidence="4 5" key="1">
    <citation type="submission" date="2019-07" db="EMBL/GenBank/DDBJ databases">
        <title>Whole genome shotgun sequence of Sporosarcina luteola NBRC 105378.</title>
        <authorList>
            <person name="Hosoyama A."/>
            <person name="Uohara A."/>
            <person name="Ohji S."/>
            <person name="Ichikawa N."/>
        </authorList>
    </citation>
    <scope>NUCLEOTIDE SEQUENCE [LARGE SCALE GENOMIC DNA]</scope>
    <source>
        <strain evidence="4 5">NBRC 105378</strain>
    </source>
</reference>
<organism evidence="4 5">
    <name type="scientific">Sporosarcina luteola</name>
    <dbReference type="NCBI Taxonomy" id="582850"/>
    <lineage>
        <taxon>Bacteria</taxon>
        <taxon>Bacillati</taxon>
        <taxon>Bacillota</taxon>
        <taxon>Bacilli</taxon>
        <taxon>Bacillales</taxon>
        <taxon>Caryophanaceae</taxon>
        <taxon>Sporosarcina</taxon>
    </lineage>
</organism>
<proteinExistence type="predicted"/>
<dbReference type="SUPFAM" id="SSF53383">
    <property type="entry name" value="PLP-dependent transferases"/>
    <property type="match status" value="1"/>
</dbReference>
<sequence>MIYFDNSATTQPDESVLESFIAANIKYYANPASIHVMGREAEALLNRSKKQMLSIVDNEDGEAILTSGGTESNNLAILGLSEAYKSRGNHIITTQIEHPSILNACRQLEQTGFDVEYLAVDEQGRISIEELTAKLKKETILVSIMHVNNEIGTIQPIRQCAELIKRNSRAIFHSDCVQSFGKLPVSMEELGVDAITISAHKVNGLKNSGVLLLKKGIKPSPINFGGGQENGIRSGTVSVPNAVAMAKAMRISSVKEERTNFREWRNMLVEACGTIEKVQVLSPLDGAPHIVSLAFKSIKGEVAVNYFQEQGIIISTSSACSSKNKKASHVIETIGLDNKFKNGVIRVSFGNTNTKEQVKEFIDVLHRFMELIEKGM</sequence>
<dbReference type="InterPro" id="IPR015422">
    <property type="entry name" value="PyrdxlP-dep_Trfase_small"/>
</dbReference>
<accession>A0A511Z429</accession>
<dbReference type="NCBIfam" id="NF002806">
    <property type="entry name" value="PRK02948.1"/>
    <property type="match status" value="1"/>
</dbReference>
<comment type="cofactor">
    <cofactor evidence="1">
        <name>pyridoxal 5'-phosphate</name>
        <dbReference type="ChEBI" id="CHEBI:597326"/>
    </cofactor>
</comment>
<gene>
    <name evidence="4" type="ORF">SLU01_05110</name>
</gene>
<dbReference type="EMBL" id="BJYL01000005">
    <property type="protein sequence ID" value="GEN82199.1"/>
    <property type="molecule type" value="Genomic_DNA"/>
</dbReference>
<dbReference type="GO" id="GO:0008483">
    <property type="term" value="F:transaminase activity"/>
    <property type="evidence" value="ECO:0007669"/>
    <property type="project" value="UniProtKB-KW"/>
</dbReference>
<keyword evidence="4" id="KW-0032">Aminotransferase</keyword>
<keyword evidence="2" id="KW-0663">Pyridoxal phosphate</keyword>
<dbReference type="OrthoDB" id="9808002at2"/>
<dbReference type="InterPro" id="IPR015424">
    <property type="entry name" value="PyrdxlP-dep_Trfase"/>
</dbReference>
<evidence type="ECO:0000259" key="3">
    <source>
        <dbReference type="Pfam" id="PF00266"/>
    </source>
</evidence>
<evidence type="ECO:0000313" key="5">
    <source>
        <dbReference type="Proteomes" id="UP000321901"/>
    </source>
</evidence>
<dbReference type="Proteomes" id="UP000321901">
    <property type="component" value="Unassembled WGS sequence"/>
</dbReference>
<dbReference type="PIRSF" id="PIRSF005572">
    <property type="entry name" value="NifS"/>
    <property type="match status" value="1"/>
</dbReference>
<evidence type="ECO:0000256" key="2">
    <source>
        <dbReference type="ARBA" id="ARBA00022898"/>
    </source>
</evidence>
<keyword evidence="4" id="KW-0808">Transferase</keyword>
<dbReference type="RefSeq" id="WP_147055022.1">
    <property type="nucleotide sequence ID" value="NZ_BJYL01000005.1"/>
</dbReference>
<dbReference type="InterPro" id="IPR015421">
    <property type="entry name" value="PyrdxlP-dep_Trfase_major"/>
</dbReference>
<dbReference type="InterPro" id="IPR016454">
    <property type="entry name" value="Cysteine_dSase"/>
</dbReference>
<evidence type="ECO:0000256" key="1">
    <source>
        <dbReference type="ARBA" id="ARBA00001933"/>
    </source>
</evidence>
<dbReference type="PANTHER" id="PTHR11601">
    <property type="entry name" value="CYSTEINE DESULFURYLASE FAMILY MEMBER"/>
    <property type="match status" value="1"/>
</dbReference>
<dbReference type="PANTHER" id="PTHR11601:SF50">
    <property type="entry name" value="CYSTEINE DESULFURASE ISCS 2-RELATED"/>
    <property type="match status" value="1"/>
</dbReference>
<dbReference type="Gene3D" id="1.10.260.50">
    <property type="match status" value="1"/>
</dbReference>